<dbReference type="Proteomes" id="UP000053989">
    <property type="component" value="Unassembled WGS sequence"/>
</dbReference>
<dbReference type="HOGENOM" id="CLU_1620041_0_0_1"/>
<gene>
    <name evidence="1" type="ORF">SCLCIDRAFT_6912</name>
</gene>
<dbReference type="EMBL" id="KN822007">
    <property type="protein sequence ID" value="KIM69224.1"/>
    <property type="molecule type" value="Genomic_DNA"/>
</dbReference>
<reference evidence="2" key="2">
    <citation type="submission" date="2015-01" db="EMBL/GenBank/DDBJ databases">
        <title>Evolutionary Origins and Diversification of the Mycorrhizal Mutualists.</title>
        <authorList>
            <consortium name="DOE Joint Genome Institute"/>
            <consortium name="Mycorrhizal Genomics Consortium"/>
            <person name="Kohler A."/>
            <person name="Kuo A."/>
            <person name="Nagy L.G."/>
            <person name="Floudas D."/>
            <person name="Copeland A."/>
            <person name="Barry K.W."/>
            <person name="Cichocki N."/>
            <person name="Veneault-Fourrey C."/>
            <person name="LaButti K."/>
            <person name="Lindquist E.A."/>
            <person name="Lipzen A."/>
            <person name="Lundell T."/>
            <person name="Morin E."/>
            <person name="Murat C."/>
            <person name="Riley R."/>
            <person name="Ohm R."/>
            <person name="Sun H."/>
            <person name="Tunlid A."/>
            <person name="Henrissat B."/>
            <person name="Grigoriev I.V."/>
            <person name="Hibbett D.S."/>
            <person name="Martin F."/>
        </authorList>
    </citation>
    <scope>NUCLEOTIDE SEQUENCE [LARGE SCALE GENOMIC DNA]</scope>
    <source>
        <strain evidence="2">Foug A</strain>
    </source>
</reference>
<keyword evidence="2" id="KW-1185">Reference proteome</keyword>
<protein>
    <submittedName>
        <fullName evidence="1">Uncharacterized protein</fullName>
    </submittedName>
</protein>
<proteinExistence type="predicted"/>
<evidence type="ECO:0000313" key="1">
    <source>
        <dbReference type="EMBL" id="KIM69224.1"/>
    </source>
</evidence>
<dbReference type="AlphaFoldDB" id="A0A0C3EM01"/>
<name>A0A0C3EM01_9AGAM</name>
<dbReference type="InParanoid" id="A0A0C3EM01"/>
<evidence type="ECO:0000313" key="2">
    <source>
        <dbReference type="Proteomes" id="UP000053989"/>
    </source>
</evidence>
<dbReference type="OrthoDB" id="3044959at2759"/>
<organism evidence="1 2">
    <name type="scientific">Scleroderma citrinum Foug A</name>
    <dbReference type="NCBI Taxonomy" id="1036808"/>
    <lineage>
        <taxon>Eukaryota</taxon>
        <taxon>Fungi</taxon>
        <taxon>Dikarya</taxon>
        <taxon>Basidiomycota</taxon>
        <taxon>Agaricomycotina</taxon>
        <taxon>Agaricomycetes</taxon>
        <taxon>Agaricomycetidae</taxon>
        <taxon>Boletales</taxon>
        <taxon>Sclerodermatineae</taxon>
        <taxon>Sclerodermataceae</taxon>
        <taxon>Scleroderma</taxon>
    </lineage>
</organism>
<sequence length="164" mass="18510">MWSVQARVYGLVAPYTNEQLKAIRPIPMLPGDGGPFGPPKAYHIPFWPIADSPAAARAHEQRHKMFALTKAAFPDHRVPTPFVSIRANEISPFPMPFVRAGLVIKPYDEDNDFSTDIFDTWYLWDTGAQSSMILSRMLSKEVKGGEEEGYTSLVFWICLQNISH</sequence>
<accession>A0A0C3EM01</accession>
<reference evidence="1 2" key="1">
    <citation type="submission" date="2014-04" db="EMBL/GenBank/DDBJ databases">
        <authorList>
            <consortium name="DOE Joint Genome Institute"/>
            <person name="Kuo A."/>
            <person name="Kohler A."/>
            <person name="Nagy L.G."/>
            <person name="Floudas D."/>
            <person name="Copeland A."/>
            <person name="Barry K.W."/>
            <person name="Cichocki N."/>
            <person name="Veneault-Fourrey C."/>
            <person name="LaButti K."/>
            <person name="Lindquist E.A."/>
            <person name="Lipzen A."/>
            <person name="Lundell T."/>
            <person name="Morin E."/>
            <person name="Murat C."/>
            <person name="Sun H."/>
            <person name="Tunlid A."/>
            <person name="Henrissat B."/>
            <person name="Grigoriev I.V."/>
            <person name="Hibbett D.S."/>
            <person name="Martin F."/>
            <person name="Nordberg H.P."/>
            <person name="Cantor M.N."/>
            <person name="Hua S.X."/>
        </authorList>
    </citation>
    <scope>NUCLEOTIDE SEQUENCE [LARGE SCALE GENOMIC DNA]</scope>
    <source>
        <strain evidence="1 2">Foug A</strain>
    </source>
</reference>